<organism evidence="7 8">
    <name type="scientific">Nocardia uniformis</name>
    <dbReference type="NCBI Taxonomy" id="53432"/>
    <lineage>
        <taxon>Bacteria</taxon>
        <taxon>Bacillati</taxon>
        <taxon>Actinomycetota</taxon>
        <taxon>Actinomycetes</taxon>
        <taxon>Mycobacteriales</taxon>
        <taxon>Nocardiaceae</taxon>
        <taxon>Nocardia</taxon>
    </lineage>
</organism>
<feature type="domain" description="AMP-dependent synthetase/ligase" evidence="5">
    <location>
        <begin position="12"/>
        <end position="405"/>
    </location>
</feature>
<dbReference type="SUPFAM" id="SSF56801">
    <property type="entry name" value="Acetyl-CoA synthetase-like"/>
    <property type="match status" value="1"/>
</dbReference>
<dbReference type="InterPro" id="IPR040097">
    <property type="entry name" value="FAAL/FAAC"/>
</dbReference>
<evidence type="ECO:0000256" key="2">
    <source>
        <dbReference type="ARBA" id="ARBA00022598"/>
    </source>
</evidence>
<keyword evidence="8" id="KW-1185">Reference proteome</keyword>
<keyword evidence="2 7" id="KW-0436">Ligase</keyword>
<name>A0A849BXA8_9NOCA</name>
<dbReference type="Pfam" id="PF00501">
    <property type="entry name" value="AMP-binding"/>
    <property type="match status" value="1"/>
</dbReference>
<dbReference type="GO" id="GO:0005886">
    <property type="term" value="C:plasma membrane"/>
    <property type="evidence" value="ECO:0007669"/>
    <property type="project" value="TreeGrafter"/>
</dbReference>
<keyword evidence="3" id="KW-0276">Fatty acid metabolism</keyword>
<dbReference type="GO" id="GO:0016874">
    <property type="term" value="F:ligase activity"/>
    <property type="evidence" value="ECO:0007669"/>
    <property type="project" value="UniProtKB-KW"/>
</dbReference>
<dbReference type="InterPro" id="IPR042099">
    <property type="entry name" value="ANL_N_sf"/>
</dbReference>
<dbReference type="Proteomes" id="UP000586827">
    <property type="component" value="Unassembled WGS sequence"/>
</dbReference>
<comment type="similarity">
    <text evidence="1">Belongs to the ATP-dependent AMP-binding enzyme family.</text>
</comment>
<dbReference type="EMBL" id="JABELX010000001">
    <property type="protein sequence ID" value="NNH68337.1"/>
    <property type="molecule type" value="Genomic_DNA"/>
</dbReference>
<dbReference type="InterPro" id="IPR025110">
    <property type="entry name" value="AMP-bd_C"/>
</dbReference>
<dbReference type="RefSeq" id="WP_067527390.1">
    <property type="nucleotide sequence ID" value="NZ_JABELX010000001.1"/>
</dbReference>
<dbReference type="CDD" id="cd05931">
    <property type="entry name" value="FAAL"/>
    <property type="match status" value="1"/>
</dbReference>
<feature type="domain" description="AMP-binding enzyme C-terminal" evidence="6">
    <location>
        <begin position="443"/>
        <end position="552"/>
    </location>
</feature>
<reference evidence="7 8" key="1">
    <citation type="submission" date="2020-05" db="EMBL/GenBank/DDBJ databases">
        <title>MicrobeNet Type strains.</title>
        <authorList>
            <person name="Nicholson A.C."/>
        </authorList>
    </citation>
    <scope>NUCLEOTIDE SEQUENCE [LARGE SCALE GENOMIC DNA]</scope>
    <source>
        <strain evidence="7 8">JCM 3224</strain>
    </source>
</reference>
<evidence type="ECO:0000256" key="3">
    <source>
        <dbReference type="ARBA" id="ARBA00022832"/>
    </source>
</evidence>
<evidence type="ECO:0000256" key="1">
    <source>
        <dbReference type="ARBA" id="ARBA00006432"/>
    </source>
</evidence>
<evidence type="ECO:0000256" key="4">
    <source>
        <dbReference type="ARBA" id="ARBA00023098"/>
    </source>
</evidence>
<evidence type="ECO:0000259" key="6">
    <source>
        <dbReference type="Pfam" id="PF23024"/>
    </source>
</evidence>
<dbReference type="InterPro" id="IPR045851">
    <property type="entry name" value="AMP-bd_C_sf"/>
</dbReference>
<keyword evidence="4" id="KW-0443">Lipid metabolism</keyword>
<evidence type="ECO:0000313" key="8">
    <source>
        <dbReference type="Proteomes" id="UP000586827"/>
    </source>
</evidence>
<proteinExistence type="inferred from homology"/>
<dbReference type="AlphaFoldDB" id="A0A849BXA8"/>
<dbReference type="PANTHER" id="PTHR22754:SF32">
    <property type="entry name" value="DISCO-INTERACTING PROTEIN 2"/>
    <property type="match status" value="1"/>
</dbReference>
<dbReference type="InterPro" id="IPR000873">
    <property type="entry name" value="AMP-dep_synth/lig_dom"/>
</dbReference>
<dbReference type="Gene3D" id="3.40.50.12780">
    <property type="entry name" value="N-terminal domain of ligase-like"/>
    <property type="match status" value="1"/>
</dbReference>
<dbReference type="Gene3D" id="3.30.300.30">
    <property type="match status" value="1"/>
</dbReference>
<evidence type="ECO:0000259" key="5">
    <source>
        <dbReference type="Pfam" id="PF00501"/>
    </source>
</evidence>
<comment type="caution">
    <text evidence="7">The sequence shown here is derived from an EMBL/GenBank/DDBJ whole genome shotgun (WGS) entry which is preliminary data.</text>
</comment>
<evidence type="ECO:0000313" key="7">
    <source>
        <dbReference type="EMBL" id="NNH68337.1"/>
    </source>
</evidence>
<dbReference type="GO" id="GO:0071766">
    <property type="term" value="P:Actinobacterium-type cell wall biogenesis"/>
    <property type="evidence" value="ECO:0007669"/>
    <property type="project" value="UniProtKB-ARBA"/>
</dbReference>
<dbReference type="GO" id="GO:0070566">
    <property type="term" value="F:adenylyltransferase activity"/>
    <property type="evidence" value="ECO:0007669"/>
    <property type="project" value="TreeGrafter"/>
</dbReference>
<dbReference type="GO" id="GO:0006633">
    <property type="term" value="P:fatty acid biosynthetic process"/>
    <property type="evidence" value="ECO:0007669"/>
    <property type="project" value="TreeGrafter"/>
</dbReference>
<protein>
    <submittedName>
        <fullName evidence="7">Fatty acyl-AMP ligase</fullName>
    </submittedName>
</protein>
<dbReference type="PANTHER" id="PTHR22754">
    <property type="entry name" value="DISCO-INTERACTING PROTEIN 2 DIP2 -RELATED"/>
    <property type="match status" value="1"/>
</dbReference>
<sequence length="566" mass="61144">MPQTTLLPEILRQRAATEPDRTAYIFLDDHGAETAVLSYGELHARALAVAAELGSRCAPGDRALLVFPQCPEFIVAYFGCLYAGMLAVPLNPPRRNQIKDATRSIVRDCDPAAVLSLELFVEPLSAALDQLCPGAHWLAVDRMSTPAAGFEPVRSSAADVAFLQYTSGSTAAPKGVMVTHGNLVANQEMIRRGFGHNRESTVVGWAPFFHDQGLIGNVLQPLYVGATSVLMSPSAFIRRPLLWLSAISRYRAHTSGGPNFAFDACTARGAAAADLDLDLSSWRVAFNGAEPIRADTLRRFAEAFAPYGFQPGAWYPCYGLAEATLLVTGSTPGEGPRFLEVDTAALRERRYVRPIGERAKTLVSSGRVLADEDVRIVHPDSGDPAPPDRVGEIWVSGGHIASGYWHNPAATAHTFGIEGRYLRTGDLGMLVDGELYVVGRTKDMIIIRGRNFYPQDLEQTAQSAHPVLQSGACAAFAVPGRDGEQLVMVHELRHADAADTADLTAAIKAAIIAEHEIAPAAVILTAPGQVQRTSSGKIMRTAARTRYLANQFVLWTPQELTETHRS</sequence>
<dbReference type="Pfam" id="PF23024">
    <property type="entry name" value="AMP-dom_DIP2-like"/>
    <property type="match status" value="1"/>
</dbReference>
<accession>A0A849BXA8</accession>
<gene>
    <name evidence="7" type="ORF">HLB23_00305</name>
</gene>
<dbReference type="FunFam" id="3.40.50.12780:FF:000013">
    <property type="entry name" value="Long-chain-fatty-acid--AMP ligase FadD32"/>
    <property type="match status" value="1"/>
</dbReference>